<keyword evidence="4" id="KW-0812">Transmembrane</keyword>
<evidence type="ECO:0000256" key="4">
    <source>
        <dbReference type="ARBA" id="ARBA00022692"/>
    </source>
</evidence>
<dbReference type="SUPFAM" id="SSF56935">
    <property type="entry name" value="Porins"/>
    <property type="match status" value="1"/>
</dbReference>
<dbReference type="PANTHER" id="PTHR30069:SF39">
    <property type="entry name" value="BLL6183 PROTEIN"/>
    <property type="match status" value="1"/>
</dbReference>
<keyword evidence="6" id="KW-0998">Cell outer membrane</keyword>
<sequence length="579" mass="64941">MRKHIKNIIIAVFTLSVTFVYSQKKSTDTINTGVIDVVKPYTPTISDAFKVKETPSLDDETTQAKKEIKYNIFSFPVASTFTPAKGKAATVDKAKPVKLFDNYATVGVGSYTTFLGEVYLNHAISRTESVGGYVSHSSSGGGIEGLLLDDNFSNSKVHVNYASRLRDFSWNAEGGFQYQSYNWYGLPENYANDAAFASTLDVGHSFFNAHLGGDLTFEDTYINEASFLFRHFGDNQGSAENRFKFKAKVDVPINDYEIATDVVIDYLGGGFDKAYNSDEELNYGNFQIGISPTYEMKEDDLTLNLGVSLFYLNDREANRSKLYIYPNVTATYRLVNDVLIAYGGLKGDLIQNSYYGFANENPFVSPTLFITPTDQLYNAYVGLKGKVTSNISYNISGSYLADRSKALFRNNVTSFDMIDAEDYEYGNSFGIVYDNVKTLGLAGEINVDINRNFKLALKAETFSYNTDEEAEAWNLPDFKGSLFLDYQIDEKWFAGANLFYVGERKDLLSIEDEFSVISSTQVTLDSYFDANAHVGYHINDQLSLFAKANNIADKGYQRWQNFPVQRIQLLAGATYKFDF</sequence>
<comment type="subcellular location">
    <subcellularLocation>
        <location evidence="1">Cell outer membrane</location>
        <topology evidence="1">Multi-pass membrane protein</topology>
    </subcellularLocation>
</comment>
<dbReference type="PANTHER" id="PTHR30069">
    <property type="entry name" value="TONB-DEPENDENT OUTER MEMBRANE RECEPTOR"/>
    <property type="match status" value="1"/>
</dbReference>
<dbReference type="InterPro" id="IPR039426">
    <property type="entry name" value="TonB-dep_rcpt-like"/>
</dbReference>
<dbReference type="Proteomes" id="UP001597011">
    <property type="component" value="Unassembled WGS sequence"/>
</dbReference>
<accession>A0ABW3BWH2</accession>
<name>A0ABW3BWH2_9FLAO</name>
<keyword evidence="5" id="KW-0472">Membrane</keyword>
<reference evidence="8" key="1">
    <citation type="journal article" date="2019" name="Int. J. Syst. Evol. Microbiol.">
        <title>The Global Catalogue of Microorganisms (GCM) 10K type strain sequencing project: providing services to taxonomists for standard genome sequencing and annotation.</title>
        <authorList>
            <consortium name="The Broad Institute Genomics Platform"/>
            <consortium name="The Broad Institute Genome Sequencing Center for Infectious Disease"/>
            <person name="Wu L."/>
            <person name="Ma J."/>
        </authorList>
    </citation>
    <scope>NUCLEOTIDE SEQUENCE [LARGE SCALE GENOMIC DNA]</scope>
    <source>
        <strain evidence="8">CCUG 60529</strain>
    </source>
</reference>
<keyword evidence="2" id="KW-0813">Transport</keyword>
<organism evidence="7 8">
    <name type="scientific">Mariniflexile aquimaris</name>
    <dbReference type="NCBI Taxonomy" id="881009"/>
    <lineage>
        <taxon>Bacteria</taxon>
        <taxon>Pseudomonadati</taxon>
        <taxon>Bacteroidota</taxon>
        <taxon>Flavobacteriia</taxon>
        <taxon>Flavobacteriales</taxon>
        <taxon>Flavobacteriaceae</taxon>
        <taxon>Mariniflexile</taxon>
    </lineage>
</organism>
<evidence type="ECO:0000256" key="5">
    <source>
        <dbReference type="ARBA" id="ARBA00023136"/>
    </source>
</evidence>
<dbReference type="InterPro" id="IPR036942">
    <property type="entry name" value="Beta-barrel_TonB_sf"/>
</dbReference>
<evidence type="ECO:0000256" key="1">
    <source>
        <dbReference type="ARBA" id="ARBA00004571"/>
    </source>
</evidence>
<evidence type="ECO:0000313" key="7">
    <source>
        <dbReference type="EMBL" id="MFD0836879.1"/>
    </source>
</evidence>
<keyword evidence="3" id="KW-1134">Transmembrane beta strand</keyword>
<evidence type="ECO:0000256" key="2">
    <source>
        <dbReference type="ARBA" id="ARBA00022448"/>
    </source>
</evidence>
<proteinExistence type="predicted"/>
<evidence type="ECO:0000256" key="6">
    <source>
        <dbReference type="ARBA" id="ARBA00023237"/>
    </source>
</evidence>
<gene>
    <name evidence="7" type="ORF">ACFQ0I_13960</name>
</gene>
<evidence type="ECO:0000256" key="3">
    <source>
        <dbReference type="ARBA" id="ARBA00022452"/>
    </source>
</evidence>
<evidence type="ECO:0000313" key="8">
    <source>
        <dbReference type="Proteomes" id="UP001597011"/>
    </source>
</evidence>
<protein>
    <submittedName>
        <fullName evidence="7">TonB-dependent receptor</fullName>
    </submittedName>
</protein>
<comment type="caution">
    <text evidence="7">The sequence shown here is derived from an EMBL/GenBank/DDBJ whole genome shotgun (WGS) entry which is preliminary data.</text>
</comment>
<dbReference type="EMBL" id="JBHTIB010000014">
    <property type="protein sequence ID" value="MFD0836879.1"/>
    <property type="molecule type" value="Genomic_DNA"/>
</dbReference>
<keyword evidence="8" id="KW-1185">Reference proteome</keyword>
<dbReference type="RefSeq" id="WP_379943276.1">
    <property type="nucleotide sequence ID" value="NZ_JBHTIB010000014.1"/>
</dbReference>
<keyword evidence="7" id="KW-0675">Receptor</keyword>
<dbReference type="Gene3D" id="2.40.170.20">
    <property type="entry name" value="TonB-dependent receptor, beta-barrel domain"/>
    <property type="match status" value="1"/>
</dbReference>